<protein>
    <submittedName>
        <fullName evidence="2">Uncharacterized protein</fullName>
    </submittedName>
</protein>
<name>A0A7Y6IG41_9ACTN</name>
<dbReference type="AlphaFoldDB" id="A0A7Y6IG41"/>
<organism evidence="2 3">
    <name type="scientific">Nonomuraea montanisoli</name>
    <dbReference type="NCBI Taxonomy" id="2741721"/>
    <lineage>
        <taxon>Bacteria</taxon>
        <taxon>Bacillati</taxon>
        <taxon>Actinomycetota</taxon>
        <taxon>Actinomycetes</taxon>
        <taxon>Streptosporangiales</taxon>
        <taxon>Streptosporangiaceae</taxon>
        <taxon>Nonomuraea</taxon>
    </lineage>
</organism>
<evidence type="ECO:0000256" key="1">
    <source>
        <dbReference type="SAM" id="SignalP"/>
    </source>
</evidence>
<evidence type="ECO:0000313" key="3">
    <source>
        <dbReference type="Proteomes" id="UP000586042"/>
    </source>
</evidence>
<feature type="signal peptide" evidence="1">
    <location>
        <begin position="1"/>
        <end position="32"/>
    </location>
</feature>
<keyword evidence="1" id="KW-0732">Signal</keyword>
<dbReference type="Proteomes" id="UP000586042">
    <property type="component" value="Unassembled WGS sequence"/>
</dbReference>
<dbReference type="EMBL" id="JABWGN010000021">
    <property type="protein sequence ID" value="NUW37497.1"/>
    <property type="molecule type" value="Genomic_DNA"/>
</dbReference>
<feature type="chain" id="PRO_5031286443" evidence="1">
    <location>
        <begin position="33"/>
        <end position="141"/>
    </location>
</feature>
<sequence>MAVSMGRVLGKGVVVAATICAVGAAGATLASAEGGFTTKLENVAAGFESRTWKDRDSDHWRTAVELSGCSSNSPQAAPRIGLYRERFGPDSHYGTKGYGGCDRRMVRGDWGDVRSGKYHFTMKSMGMDFYRVSARKVQVWY</sequence>
<proteinExistence type="predicted"/>
<evidence type="ECO:0000313" key="2">
    <source>
        <dbReference type="EMBL" id="NUW37497.1"/>
    </source>
</evidence>
<comment type="caution">
    <text evidence="2">The sequence shown here is derived from an EMBL/GenBank/DDBJ whole genome shotgun (WGS) entry which is preliminary data.</text>
</comment>
<dbReference type="RefSeq" id="WP_175594945.1">
    <property type="nucleotide sequence ID" value="NZ_JABWGN010000021.1"/>
</dbReference>
<keyword evidence="3" id="KW-1185">Reference proteome</keyword>
<reference evidence="2 3" key="1">
    <citation type="submission" date="2020-06" db="EMBL/GenBank/DDBJ databases">
        <title>Nonomuraea sp. SMC257, a novel actinomycete isolated from soil.</title>
        <authorList>
            <person name="Chanama M."/>
        </authorList>
    </citation>
    <scope>NUCLEOTIDE SEQUENCE [LARGE SCALE GENOMIC DNA]</scope>
    <source>
        <strain evidence="2 3">SMC257</strain>
    </source>
</reference>
<gene>
    <name evidence="2" type="ORF">HTZ77_39775</name>
</gene>
<accession>A0A7Y6IG41</accession>